<keyword evidence="3" id="KW-1185">Reference proteome</keyword>
<dbReference type="EMBL" id="BMAR01000003">
    <property type="protein sequence ID" value="GFR42676.1"/>
    <property type="molecule type" value="Genomic_DNA"/>
</dbReference>
<gene>
    <name evidence="2" type="ORF">Agub_g3487</name>
</gene>
<name>A0AAD3DMR7_9CHLO</name>
<dbReference type="AlphaFoldDB" id="A0AAD3DMR7"/>
<feature type="region of interest" description="Disordered" evidence="1">
    <location>
        <begin position="173"/>
        <end position="244"/>
    </location>
</feature>
<proteinExistence type="predicted"/>
<dbReference type="PANTHER" id="PTHR31579">
    <property type="entry name" value="OS03G0796600 PROTEIN"/>
    <property type="match status" value="1"/>
</dbReference>
<dbReference type="Pfam" id="PF04720">
    <property type="entry name" value="PDDEXK_6"/>
    <property type="match status" value="1"/>
</dbReference>
<dbReference type="InterPro" id="IPR006502">
    <property type="entry name" value="PDDEXK-like"/>
</dbReference>
<dbReference type="Proteomes" id="UP001054857">
    <property type="component" value="Unassembled WGS sequence"/>
</dbReference>
<evidence type="ECO:0000313" key="2">
    <source>
        <dbReference type="EMBL" id="GFR42676.1"/>
    </source>
</evidence>
<accession>A0AAD3DMR7</accession>
<feature type="compositionally biased region" description="Gly residues" evidence="1">
    <location>
        <begin position="232"/>
        <end position="243"/>
    </location>
</feature>
<protein>
    <submittedName>
        <fullName evidence="2">Uncharacterized protein</fullName>
    </submittedName>
</protein>
<feature type="compositionally biased region" description="Basic and acidic residues" evidence="1">
    <location>
        <begin position="185"/>
        <end position="195"/>
    </location>
</feature>
<evidence type="ECO:0000256" key="1">
    <source>
        <dbReference type="SAM" id="MobiDB-lite"/>
    </source>
</evidence>
<feature type="region of interest" description="Disordered" evidence="1">
    <location>
        <begin position="123"/>
        <end position="151"/>
    </location>
</feature>
<organism evidence="2 3">
    <name type="scientific">Astrephomene gubernaculifera</name>
    <dbReference type="NCBI Taxonomy" id="47775"/>
    <lineage>
        <taxon>Eukaryota</taxon>
        <taxon>Viridiplantae</taxon>
        <taxon>Chlorophyta</taxon>
        <taxon>core chlorophytes</taxon>
        <taxon>Chlorophyceae</taxon>
        <taxon>CS clade</taxon>
        <taxon>Chlamydomonadales</taxon>
        <taxon>Astrephomenaceae</taxon>
        <taxon>Astrephomene</taxon>
    </lineage>
</organism>
<comment type="caution">
    <text evidence="2">The sequence shown here is derived from an EMBL/GenBank/DDBJ whole genome shotgun (WGS) entry which is preliminary data.</text>
</comment>
<feature type="non-terminal residue" evidence="2">
    <location>
        <position position="1"/>
    </location>
</feature>
<dbReference type="PANTHER" id="PTHR31579:SF1">
    <property type="entry name" value="OS03G0796600 PROTEIN"/>
    <property type="match status" value="1"/>
</dbReference>
<reference evidence="2 3" key="1">
    <citation type="journal article" date="2021" name="Sci. Rep.">
        <title>Genome sequencing of the multicellular alga Astrephomene provides insights into convergent evolution of germ-soma differentiation.</title>
        <authorList>
            <person name="Yamashita S."/>
            <person name="Yamamoto K."/>
            <person name="Matsuzaki R."/>
            <person name="Suzuki S."/>
            <person name="Yamaguchi H."/>
            <person name="Hirooka S."/>
            <person name="Minakuchi Y."/>
            <person name="Miyagishima S."/>
            <person name="Kawachi M."/>
            <person name="Toyoda A."/>
            <person name="Nozaki H."/>
        </authorList>
    </citation>
    <scope>NUCLEOTIDE SEQUENCE [LARGE SCALE GENOMIC DNA]</scope>
    <source>
        <strain evidence="2 3">NIES-4017</strain>
    </source>
</reference>
<evidence type="ECO:0000313" key="3">
    <source>
        <dbReference type="Proteomes" id="UP001054857"/>
    </source>
</evidence>
<sequence>PYAVVALHDNPHAAEHPAAAAAAAAATATPAAPVVLVEPQLRALFRVSPATPEYAAQVAALPEVWVGPREALLSLAGRMCTAMALNFRCQGLDVPPWRRRQAVLSRWAAQHCHDNICCTPNPTPLPPPQPLPSEQREQGQTPPEPPTGNAAAASALLCGDHHHRLLPHPCTVSERQQQQLPVGHCKRDDGAERRRGQAGQVGCVGTGRTTSHIHPSHAAVPTQGQGTARNSAGGGSGSGGGGDTPMCIIGSWPADLRHHGRGRLPRPHASQEHAAAASGAAVQPLLLVSGNAVAGSYYSGGAQKGRGPWVGGEEERGNGMAAAAAAEAEAAAAAEAPENEEEPSGGAALLGHRSGKERIVKLCGGGGGGDGDADDELVTRGSPMGRCCSSGQAPAVVVYGFDLPYPARAG</sequence>
<feature type="region of interest" description="Disordered" evidence="1">
    <location>
        <begin position="329"/>
        <end position="351"/>
    </location>
</feature>